<dbReference type="Gene3D" id="3.30.360.10">
    <property type="entry name" value="Dihydrodipicolinate Reductase, domain 2"/>
    <property type="match status" value="1"/>
</dbReference>
<dbReference type="eggNOG" id="COG0289">
    <property type="taxonomic scope" value="Bacteria"/>
</dbReference>
<evidence type="ECO:0000256" key="13">
    <source>
        <dbReference type="HAMAP-Rule" id="MF_00102"/>
    </source>
</evidence>
<dbReference type="CDD" id="cd02274">
    <property type="entry name" value="DHDPR_N"/>
    <property type="match status" value="1"/>
</dbReference>
<dbReference type="GO" id="GO:0009089">
    <property type="term" value="P:lysine biosynthetic process via diaminopimelate"/>
    <property type="evidence" value="ECO:0007669"/>
    <property type="project" value="UniProtKB-UniRule"/>
</dbReference>
<evidence type="ECO:0000256" key="1">
    <source>
        <dbReference type="ARBA" id="ARBA00006642"/>
    </source>
</evidence>
<dbReference type="UniPathway" id="UPA00034">
    <property type="reaction ID" value="UER00018"/>
</dbReference>
<evidence type="ECO:0000259" key="14">
    <source>
        <dbReference type="Pfam" id="PF01113"/>
    </source>
</evidence>
<dbReference type="GO" id="GO:0051287">
    <property type="term" value="F:NAD binding"/>
    <property type="evidence" value="ECO:0007669"/>
    <property type="project" value="UniProtKB-UniRule"/>
</dbReference>
<feature type="domain" description="Dihydrodipicolinate reductase N-terminal" evidence="14">
    <location>
        <begin position="9"/>
        <end position="145"/>
    </location>
</feature>
<comment type="caution">
    <text evidence="13">Lacks conserved residue(s) required for the propagation of feature annotation.</text>
</comment>
<dbReference type="InterPro" id="IPR022663">
    <property type="entry name" value="DapB_C"/>
</dbReference>
<dbReference type="GO" id="GO:0019877">
    <property type="term" value="P:diaminopimelate biosynthetic process"/>
    <property type="evidence" value="ECO:0007669"/>
    <property type="project" value="UniProtKB-UniRule"/>
</dbReference>
<dbReference type="RefSeq" id="WP_012195487.1">
    <property type="nucleotide sequence ID" value="NC_009976.1"/>
</dbReference>
<dbReference type="SUPFAM" id="SSF51735">
    <property type="entry name" value="NAD(P)-binding Rossmann-fold domains"/>
    <property type="match status" value="1"/>
</dbReference>
<evidence type="ECO:0000256" key="5">
    <source>
        <dbReference type="ARBA" id="ARBA00022915"/>
    </source>
</evidence>
<feature type="binding site" evidence="13">
    <location>
        <position position="173"/>
    </location>
    <ligand>
        <name>(S)-2,3,4,5-tetrahydrodipicolinate</name>
        <dbReference type="ChEBI" id="CHEBI:16845"/>
    </ligand>
</feature>
<comment type="catalytic activity">
    <reaction evidence="11 13">
        <text>(S)-2,3,4,5-tetrahydrodipicolinate + NADP(+) + H2O = (2S,4S)-4-hydroxy-2,3,4,5-tetrahydrodipicolinate + NADPH + H(+)</text>
        <dbReference type="Rhea" id="RHEA:35331"/>
        <dbReference type="ChEBI" id="CHEBI:15377"/>
        <dbReference type="ChEBI" id="CHEBI:15378"/>
        <dbReference type="ChEBI" id="CHEBI:16845"/>
        <dbReference type="ChEBI" id="CHEBI:57783"/>
        <dbReference type="ChEBI" id="CHEBI:58349"/>
        <dbReference type="ChEBI" id="CHEBI:67139"/>
        <dbReference type="EC" id="1.17.1.8"/>
    </reaction>
</comment>
<keyword evidence="7 13" id="KW-0520">NAD</keyword>
<dbReference type="SUPFAM" id="SSF55347">
    <property type="entry name" value="Glyceraldehyde-3-phosphate dehydrogenase-like, C-terminal domain"/>
    <property type="match status" value="1"/>
</dbReference>
<evidence type="ECO:0000256" key="2">
    <source>
        <dbReference type="ARBA" id="ARBA00022490"/>
    </source>
</evidence>
<comment type="catalytic activity">
    <reaction evidence="12 13">
        <text>(S)-2,3,4,5-tetrahydrodipicolinate + NAD(+) + H2O = (2S,4S)-4-hydroxy-2,3,4,5-tetrahydrodipicolinate + NADH + H(+)</text>
        <dbReference type="Rhea" id="RHEA:35323"/>
        <dbReference type="ChEBI" id="CHEBI:15377"/>
        <dbReference type="ChEBI" id="CHEBI:15378"/>
        <dbReference type="ChEBI" id="CHEBI:16845"/>
        <dbReference type="ChEBI" id="CHEBI:57540"/>
        <dbReference type="ChEBI" id="CHEBI:57945"/>
        <dbReference type="ChEBI" id="CHEBI:67139"/>
        <dbReference type="EC" id="1.17.1.8"/>
    </reaction>
</comment>
<comment type="function">
    <text evidence="13">Catalyzes the conversion of 4-hydroxy-tetrahydrodipicolinate (HTPA) to tetrahydrodipicolinate.</text>
</comment>
<dbReference type="GO" id="GO:0016726">
    <property type="term" value="F:oxidoreductase activity, acting on CH or CH2 groups, NAD or NADP as acceptor"/>
    <property type="evidence" value="ECO:0007669"/>
    <property type="project" value="UniProtKB-UniRule"/>
</dbReference>
<dbReference type="HAMAP" id="MF_00102">
    <property type="entry name" value="DapB"/>
    <property type="match status" value="1"/>
</dbReference>
<dbReference type="STRING" id="93059.P9211_09351"/>
<dbReference type="InterPro" id="IPR022664">
    <property type="entry name" value="DapB_N_CS"/>
</dbReference>
<evidence type="ECO:0000256" key="3">
    <source>
        <dbReference type="ARBA" id="ARBA00022605"/>
    </source>
</evidence>
<evidence type="ECO:0000256" key="6">
    <source>
        <dbReference type="ARBA" id="ARBA00023002"/>
    </source>
</evidence>
<reference evidence="16 17" key="1">
    <citation type="journal article" date="2007" name="PLoS Genet.">
        <title>Patterns and implications of gene gain and loss in the evolution of Prochlorococcus.</title>
        <authorList>
            <person name="Kettler G.C."/>
            <person name="Martiny A.C."/>
            <person name="Huang K."/>
            <person name="Zucker J."/>
            <person name="Coleman M.L."/>
            <person name="Rodrigue S."/>
            <person name="Chen F."/>
            <person name="Lapidus A."/>
            <person name="Ferriera S."/>
            <person name="Johnson J."/>
            <person name="Steglich C."/>
            <person name="Church G.M."/>
            <person name="Richardson P."/>
            <person name="Chisholm S.W."/>
        </authorList>
    </citation>
    <scope>NUCLEOTIDE SEQUENCE [LARGE SCALE GENOMIC DNA]</scope>
    <source>
        <strain evidence="17">MIT 9211</strain>
    </source>
</reference>
<feature type="domain" description="Dihydrodipicolinate reductase C-terminal" evidence="15">
    <location>
        <begin position="148"/>
        <end position="283"/>
    </location>
</feature>
<evidence type="ECO:0000256" key="7">
    <source>
        <dbReference type="ARBA" id="ARBA00023027"/>
    </source>
</evidence>
<dbReference type="PANTHER" id="PTHR20836">
    <property type="entry name" value="DIHYDRODIPICOLINATE REDUCTASE"/>
    <property type="match status" value="1"/>
</dbReference>
<comment type="subcellular location">
    <subcellularLocation>
        <location evidence="13">Cytoplasm</location>
    </subcellularLocation>
</comment>
<dbReference type="NCBIfam" id="TIGR00036">
    <property type="entry name" value="dapB"/>
    <property type="match status" value="1"/>
</dbReference>
<dbReference type="PIRSF" id="PIRSF000161">
    <property type="entry name" value="DHPR"/>
    <property type="match status" value="1"/>
</dbReference>
<keyword evidence="4 13" id="KW-0521">NADP</keyword>
<dbReference type="GO" id="GO:0005829">
    <property type="term" value="C:cytosol"/>
    <property type="evidence" value="ECO:0007669"/>
    <property type="project" value="TreeGrafter"/>
</dbReference>
<dbReference type="GO" id="GO:0008839">
    <property type="term" value="F:4-hydroxy-tetrahydrodipicolinate reductase"/>
    <property type="evidence" value="ECO:0007669"/>
    <property type="project" value="UniProtKB-UniRule"/>
</dbReference>
<name>A9BAK4_PROM4</name>
<evidence type="ECO:0000313" key="17">
    <source>
        <dbReference type="Proteomes" id="UP000000788"/>
    </source>
</evidence>
<dbReference type="Pfam" id="PF01113">
    <property type="entry name" value="DapB_N"/>
    <property type="match status" value="1"/>
</dbReference>
<dbReference type="PANTHER" id="PTHR20836:SF0">
    <property type="entry name" value="4-HYDROXY-TETRAHYDRODIPICOLINATE REDUCTASE 1, CHLOROPLASTIC-RELATED"/>
    <property type="match status" value="1"/>
</dbReference>
<dbReference type="OrthoDB" id="9790352at2"/>
<proteinExistence type="inferred from homology"/>
<protein>
    <recommendedName>
        <fullName evidence="10 13">4-hydroxy-tetrahydrodipicolinate reductase</fullName>
        <shortName evidence="13">HTPA reductase</shortName>
        <ecNumber evidence="10 13">1.17.1.8</ecNumber>
    </recommendedName>
</protein>
<gene>
    <name evidence="13 16" type="primary">dapB</name>
    <name evidence="16" type="ordered locus">P9211_09351</name>
</gene>
<comment type="subunit">
    <text evidence="13">Homotetramer.</text>
</comment>
<comment type="similarity">
    <text evidence="1 13">Belongs to the DapB family.</text>
</comment>
<keyword evidence="3 13" id="KW-0028">Amino-acid biosynthesis</keyword>
<keyword evidence="5 13" id="KW-0220">Diaminopimelate biosynthesis</keyword>
<dbReference type="InterPro" id="IPR000846">
    <property type="entry name" value="DapB_N"/>
</dbReference>
<evidence type="ECO:0000256" key="4">
    <source>
        <dbReference type="ARBA" id="ARBA00022857"/>
    </source>
</evidence>
<dbReference type="InterPro" id="IPR036291">
    <property type="entry name" value="NAD(P)-bd_dom_sf"/>
</dbReference>
<sequence>MTSSATNQIPVLVSGALGKMGSEVVKTIQQSTKFQLEAAIDTSPSHEDLDVGDVLGIGNLGVTVTSDLEGSLCAVSQKYRDSSVPNAPVLIDFTQPSVVYENTRSAIAYGIHPVIGTTGLTQDQIIDLSDFARKASIGGAIIPNFSVGIVLLQQAAAAASSFYENIELIESHHNQKKDAPSGTCLKTAELIEETGKKFNTSNVKEEELIEGCRGGLRQSGINIHSIRLPGIVARQEVIFGGVGETYVLSHNTVDRAAYMPGVKLVASKVRELTTLVYGLERLL</sequence>
<feature type="binding site" evidence="13">
    <location>
        <begin position="15"/>
        <end position="20"/>
    </location>
    <ligand>
        <name>NAD(+)</name>
        <dbReference type="ChEBI" id="CHEBI:57540"/>
    </ligand>
</feature>
<dbReference type="Proteomes" id="UP000000788">
    <property type="component" value="Chromosome"/>
</dbReference>
<dbReference type="Gene3D" id="3.40.50.720">
    <property type="entry name" value="NAD(P)-binding Rossmann-like Domain"/>
    <property type="match status" value="1"/>
</dbReference>
<keyword evidence="6 13" id="KW-0560">Oxidoreductase</keyword>
<keyword evidence="17" id="KW-1185">Reference proteome</keyword>
<accession>A9BAK4</accession>
<comment type="caution">
    <text evidence="13">Was originally thought to be a dihydrodipicolinate reductase (DHDPR), catalyzing the conversion of dihydrodipicolinate to tetrahydrodipicolinate. However, it was shown in E.coli that the substrate of the enzymatic reaction is not dihydrodipicolinate (DHDP) but in fact (2S,4S)-4-hydroxy-2,3,4,5-tetrahydrodipicolinic acid (HTPA), the product released by the DapA-catalyzed reaction.</text>
</comment>
<dbReference type="EMBL" id="CP000878">
    <property type="protein sequence ID" value="ABX08866.1"/>
    <property type="molecule type" value="Genomic_DNA"/>
</dbReference>
<dbReference type="FunFam" id="3.30.360.10:FF:000009">
    <property type="entry name" value="4-hydroxy-tetrahydrodipicolinate reductase"/>
    <property type="match status" value="1"/>
</dbReference>
<feature type="binding site" evidence="13">
    <location>
        <begin position="116"/>
        <end position="118"/>
    </location>
    <ligand>
        <name>NAD(+)</name>
        <dbReference type="ChEBI" id="CHEBI:57540"/>
    </ligand>
</feature>
<dbReference type="AlphaFoldDB" id="A9BAK4"/>
<evidence type="ECO:0000256" key="9">
    <source>
        <dbReference type="ARBA" id="ARBA00037922"/>
    </source>
</evidence>
<evidence type="ECO:0000256" key="8">
    <source>
        <dbReference type="ARBA" id="ARBA00023154"/>
    </source>
</evidence>
<dbReference type="GO" id="GO:0050661">
    <property type="term" value="F:NADP binding"/>
    <property type="evidence" value="ECO:0007669"/>
    <property type="project" value="UniProtKB-UniRule"/>
</dbReference>
<comment type="pathway">
    <text evidence="9 13">Amino-acid biosynthesis; L-lysine biosynthesis via DAP pathway; (S)-tetrahydrodipicolinate from L-aspartate: step 4/4.</text>
</comment>
<keyword evidence="2 13" id="KW-0963">Cytoplasm</keyword>
<dbReference type="KEGG" id="pmj:P9211_09351"/>
<feature type="binding site" evidence="13">
    <location>
        <begin position="182"/>
        <end position="183"/>
    </location>
    <ligand>
        <name>(S)-2,3,4,5-tetrahydrodipicolinate</name>
        <dbReference type="ChEBI" id="CHEBI:16845"/>
    </ligand>
</feature>
<dbReference type="InterPro" id="IPR023940">
    <property type="entry name" value="DHDPR_bac"/>
</dbReference>
<feature type="active site" description="Proton donor/acceptor" evidence="13">
    <location>
        <position position="172"/>
    </location>
</feature>
<evidence type="ECO:0000259" key="15">
    <source>
        <dbReference type="Pfam" id="PF05173"/>
    </source>
</evidence>
<evidence type="ECO:0000313" key="16">
    <source>
        <dbReference type="EMBL" id="ABX08866.1"/>
    </source>
</evidence>
<evidence type="ECO:0000256" key="11">
    <source>
        <dbReference type="ARBA" id="ARBA00049080"/>
    </source>
</evidence>
<dbReference type="EC" id="1.17.1.8" evidence="10 13"/>
<evidence type="ECO:0000256" key="12">
    <source>
        <dbReference type="ARBA" id="ARBA00049396"/>
    </source>
</evidence>
<keyword evidence="8 13" id="KW-0457">Lysine biosynthesis</keyword>
<organism evidence="16 17">
    <name type="scientific">Prochlorococcus marinus (strain MIT 9211)</name>
    <dbReference type="NCBI Taxonomy" id="93059"/>
    <lineage>
        <taxon>Bacteria</taxon>
        <taxon>Bacillati</taxon>
        <taxon>Cyanobacteriota</taxon>
        <taxon>Cyanophyceae</taxon>
        <taxon>Synechococcales</taxon>
        <taxon>Prochlorococcaceae</taxon>
        <taxon>Prochlorococcus</taxon>
    </lineage>
</organism>
<dbReference type="HOGENOM" id="CLU_047479_0_1_3"/>
<dbReference type="Pfam" id="PF05173">
    <property type="entry name" value="DapB_C"/>
    <property type="match status" value="1"/>
</dbReference>
<feature type="active site" description="Proton donor" evidence="13">
    <location>
        <position position="176"/>
    </location>
</feature>
<evidence type="ECO:0000256" key="10">
    <source>
        <dbReference type="ARBA" id="ARBA00038983"/>
    </source>
</evidence>
<dbReference type="PROSITE" id="PS01298">
    <property type="entry name" value="DAPB"/>
    <property type="match status" value="1"/>
</dbReference>